<protein>
    <submittedName>
        <fullName evidence="1">Uncharacterized protein</fullName>
    </submittedName>
</protein>
<name>A0A0A9HJC0_ARUDO</name>
<reference evidence="1" key="2">
    <citation type="journal article" date="2015" name="Data Brief">
        <title>Shoot transcriptome of the giant reed, Arundo donax.</title>
        <authorList>
            <person name="Barrero R.A."/>
            <person name="Guerrero F.D."/>
            <person name="Moolhuijzen P."/>
            <person name="Goolsby J.A."/>
            <person name="Tidwell J."/>
            <person name="Bellgard S.E."/>
            <person name="Bellgard M.I."/>
        </authorList>
    </citation>
    <scope>NUCLEOTIDE SEQUENCE</scope>
    <source>
        <tissue evidence="1">Shoot tissue taken approximately 20 cm above the soil surface</tissue>
    </source>
</reference>
<organism evidence="1">
    <name type="scientific">Arundo donax</name>
    <name type="common">Giant reed</name>
    <name type="synonym">Donax arundinaceus</name>
    <dbReference type="NCBI Taxonomy" id="35708"/>
    <lineage>
        <taxon>Eukaryota</taxon>
        <taxon>Viridiplantae</taxon>
        <taxon>Streptophyta</taxon>
        <taxon>Embryophyta</taxon>
        <taxon>Tracheophyta</taxon>
        <taxon>Spermatophyta</taxon>
        <taxon>Magnoliopsida</taxon>
        <taxon>Liliopsida</taxon>
        <taxon>Poales</taxon>
        <taxon>Poaceae</taxon>
        <taxon>PACMAD clade</taxon>
        <taxon>Arundinoideae</taxon>
        <taxon>Arundineae</taxon>
        <taxon>Arundo</taxon>
    </lineage>
</organism>
<dbReference type="EMBL" id="GBRH01164913">
    <property type="protein sequence ID" value="JAE32983.1"/>
    <property type="molecule type" value="Transcribed_RNA"/>
</dbReference>
<proteinExistence type="predicted"/>
<sequence>MVELGYKLPIIRYDMVEERYKGYIDFQTVCNNDDNAGSLFVISGDEADSIVKAELKVIYRALFHVEEVAGIKLGDFNFSLYSSMQKELNESNIKKAILLDTATKTRDVFRDAAKSVGAVMKKYESCVSYLDLGSDMCHDLYLFVRKASTSIVKLGALHTSINQSMSSE</sequence>
<evidence type="ECO:0000313" key="1">
    <source>
        <dbReference type="EMBL" id="JAE32983.1"/>
    </source>
</evidence>
<dbReference type="AlphaFoldDB" id="A0A0A9HJC0"/>
<accession>A0A0A9HJC0</accession>
<reference evidence="1" key="1">
    <citation type="submission" date="2014-09" db="EMBL/GenBank/DDBJ databases">
        <authorList>
            <person name="Magalhaes I.L.F."/>
            <person name="Oliveira U."/>
            <person name="Santos F.R."/>
            <person name="Vidigal T.H.D.A."/>
            <person name="Brescovit A.D."/>
            <person name="Santos A.J."/>
        </authorList>
    </citation>
    <scope>NUCLEOTIDE SEQUENCE</scope>
    <source>
        <tissue evidence="1">Shoot tissue taken approximately 20 cm above the soil surface</tissue>
    </source>
</reference>